<evidence type="ECO:0000256" key="10">
    <source>
        <dbReference type="ARBA" id="ARBA00022989"/>
    </source>
</evidence>
<dbReference type="PROSITE" id="PS50109">
    <property type="entry name" value="HIS_KIN"/>
    <property type="match status" value="1"/>
</dbReference>
<keyword evidence="6 14" id="KW-0812">Transmembrane</keyword>
<dbReference type="InterPro" id="IPR011006">
    <property type="entry name" value="CheY-like_superfamily"/>
</dbReference>
<evidence type="ECO:0000256" key="8">
    <source>
        <dbReference type="ARBA" id="ARBA00022777"/>
    </source>
</evidence>
<dbReference type="GO" id="GO:0016020">
    <property type="term" value="C:membrane"/>
    <property type="evidence" value="ECO:0007669"/>
    <property type="project" value="UniProtKB-SubCell"/>
</dbReference>
<dbReference type="GO" id="GO:0000155">
    <property type="term" value="F:phosphorelay sensor kinase activity"/>
    <property type="evidence" value="ECO:0007669"/>
    <property type="project" value="InterPro"/>
</dbReference>
<dbReference type="SMART" id="SM00388">
    <property type="entry name" value="HisKA"/>
    <property type="match status" value="1"/>
</dbReference>
<dbReference type="InterPro" id="IPR005467">
    <property type="entry name" value="His_kinase_dom"/>
</dbReference>
<evidence type="ECO:0000256" key="3">
    <source>
        <dbReference type="ARBA" id="ARBA00012438"/>
    </source>
</evidence>
<comment type="caution">
    <text evidence="17">The sequence shown here is derived from an EMBL/GenBank/DDBJ whole genome shotgun (WGS) entry which is preliminary data.</text>
</comment>
<dbReference type="CDD" id="cd00082">
    <property type="entry name" value="HisKA"/>
    <property type="match status" value="1"/>
</dbReference>
<feature type="transmembrane region" description="Helical" evidence="14">
    <location>
        <begin position="272"/>
        <end position="292"/>
    </location>
</feature>
<dbReference type="Gene3D" id="3.30.565.10">
    <property type="entry name" value="Histidine kinase-like ATPase, C-terminal domain"/>
    <property type="match status" value="1"/>
</dbReference>
<evidence type="ECO:0000256" key="9">
    <source>
        <dbReference type="ARBA" id="ARBA00022840"/>
    </source>
</evidence>
<dbReference type="Proteomes" id="UP000298277">
    <property type="component" value="Unassembled WGS sequence"/>
</dbReference>
<dbReference type="FunFam" id="1.10.287.130:FF:000004">
    <property type="entry name" value="Ethylene receptor 1"/>
    <property type="match status" value="1"/>
</dbReference>
<dbReference type="PROSITE" id="PS50110">
    <property type="entry name" value="RESPONSE_REGULATORY"/>
    <property type="match status" value="1"/>
</dbReference>
<reference evidence="17" key="1">
    <citation type="journal article" date="2019" name="PLoS Negl. Trop. Dis.">
        <title>Revisiting the worldwide diversity of Leptospira species in the environment.</title>
        <authorList>
            <person name="Vincent A.T."/>
            <person name="Schiettekatte O."/>
            <person name="Bourhy P."/>
            <person name="Veyrier F.J."/>
            <person name="Picardeau M."/>
        </authorList>
    </citation>
    <scope>NUCLEOTIDE SEQUENCE [LARGE SCALE GENOMIC DNA]</scope>
    <source>
        <strain evidence="17">201800299</strain>
    </source>
</reference>
<dbReference type="Pfam" id="PF07695">
    <property type="entry name" value="7TMR-DISM_7TM"/>
    <property type="match status" value="1"/>
</dbReference>
<dbReference type="InterPro" id="IPR004358">
    <property type="entry name" value="Sig_transdc_His_kin-like_C"/>
</dbReference>
<dbReference type="InterPro" id="IPR011623">
    <property type="entry name" value="7TMR_DISM_rcpt_extracell_dom1"/>
</dbReference>
<evidence type="ECO:0000313" key="18">
    <source>
        <dbReference type="Proteomes" id="UP000298277"/>
    </source>
</evidence>
<proteinExistence type="predicted"/>
<evidence type="ECO:0000256" key="7">
    <source>
        <dbReference type="ARBA" id="ARBA00022741"/>
    </source>
</evidence>
<dbReference type="SUPFAM" id="SSF52172">
    <property type="entry name" value="CheY-like"/>
    <property type="match status" value="1"/>
</dbReference>
<feature type="transmembrane region" description="Helical" evidence="14">
    <location>
        <begin position="208"/>
        <end position="225"/>
    </location>
</feature>
<keyword evidence="7" id="KW-0547">Nucleotide-binding</keyword>
<evidence type="ECO:0000259" key="16">
    <source>
        <dbReference type="PROSITE" id="PS50110"/>
    </source>
</evidence>
<dbReference type="Gene3D" id="1.10.287.130">
    <property type="match status" value="1"/>
</dbReference>
<feature type="transmembrane region" description="Helical" evidence="14">
    <location>
        <begin position="245"/>
        <end position="265"/>
    </location>
</feature>
<evidence type="ECO:0000256" key="2">
    <source>
        <dbReference type="ARBA" id="ARBA00004370"/>
    </source>
</evidence>
<dbReference type="SUPFAM" id="SSF47384">
    <property type="entry name" value="Homodimeric domain of signal transducing histidine kinase"/>
    <property type="match status" value="1"/>
</dbReference>
<dbReference type="SMART" id="SM00387">
    <property type="entry name" value="HATPase_c"/>
    <property type="match status" value="1"/>
</dbReference>
<keyword evidence="8" id="KW-0418">Kinase</keyword>
<dbReference type="InterPro" id="IPR036097">
    <property type="entry name" value="HisK_dim/P_sf"/>
</dbReference>
<feature type="transmembrane region" description="Helical" evidence="14">
    <location>
        <begin position="298"/>
        <end position="317"/>
    </location>
</feature>
<keyword evidence="11" id="KW-0902">Two-component regulatory system</keyword>
<dbReference type="InterPro" id="IPR001789">
    <property type="entry name" value="Sig_transdc_resp-reg_receiver"/>
</dbReference>
<evidence type="ECO:0000256" key="4">
    <source>
        <dbReference type="ARBA" id="ARBA00022553"/>
    </source>
</evidence>
<evidence type="ECO:0000256" key="13">
    <source>
        <dbReference type="PROSITE-ProRule" id="PRU00169"/>
    </source>
</evidence>
<dbReference type="InterPro" id="IPR003594">
    <property type="entry name" value="HATPase_dom"/>
</dbReference>
<dbReference type="InterPro" id="IPR003661">
    <property type="entry name" value="HisK_dim/P_dom"/>
</dbReference>
<dbReference type="OrthoDB" id="9809348at2"/>
<keyword evidence="9" id="KW-0067">ATP-binding</keyword>
<keyword evidence="4 13" id="KW-0597">Phosphoprotein</keyword>
<comment type="subcellular location">
    <subcellularLocation>
        <location evidence="2">Membrane</location>
    </subcellularLocation>
</comment>
<sequence>MPAPIRNGRIDLGNWNPSLGPVELKGNWEFCWDVLIPSDADESVWKKNCNGYFPVPSYWKFYEINGKKLPPFGKATYRLRILLPESYPNPYGIFWTEILSAFEISANNRPIVAVGTLGDSYQTMIPELKPGLAYIGIEKRELVLVLRISNFNHENHGIWQPIYFGDWETLRKKQSEKLLTEAGGFSAVFLMGLYHLVVFLFRRKSLEYLYFGLFCVFMAARQLSLENHIFLMLFPEIGFDVYIRFIHAVVLSNGIFMCLFLKSLFPEDIPSAFIGAVISAFICFGFLLLLPVREFTGFFFIAYALFAFLPLGFAPFFARAKNKGRAGALIILFAYSIFTATVINDILFVLGYISTGYVSQVGIVTFILLQAIVLAKKLTETIRDSENLRVALQSTLEQNNLAHQRILELKEGQKNLLETEVSLRTVELEKARTEAEQANKIKSQFLAAMSHEIRTPLNGILGLTEEFKSTSLDKNQTHLLQLIQGSGNTLLKIINDILDFSKLEADKIELEIENFSWESLIGDLEGVFLYQTKRKGLELQVRFSPDFVYEAAGDEHKIKQILANLISNAVKFTETGKIEIDLSSKRINDINKIEYSISVKDTGVGIPKEKFSLLFQKFHQLDSSISRKYGGTGLGLAISQKLVELMQGSIRAFANPDGGSVFEVVISLSESGPSRSSAFSGEIDLSGLPSDVRILIAEDDSTNVFLLSNILKKLNIYHDVTHDGLETIEKAKNVFYDLIFMDVNMPRLDGINAAQVILNDLDLPKKPIIIAVTADVLEGDKMKCAAAGMSDFLGKPYSKKDIERLIRIWLVDKGRSFF</sequence>
<dbReference type="Pfam" id="PF00072">
    <property type="entry name" value="Response_reg"/>
    <property type="match status" value="1"/>
</dbReference>
<comment type="catalytic activity">
    <reaction evidence="1">
        <text>ATP + protein L-histidine = ADP + protein N-phospho-L-histidine.</text>
        <dbReference type="EC" id="2.7.13.3"/>
    </reaction>
</comment>
<feature type="transmembrane region" description="Helical" evidence="14">
    <location>
        <begin position="182"/>
        <end position="201"/>
    </location>
</feature>
<keyword evidence="5" id="KW-0808">Transferase</keyword>
<dbReference type="GO" id="GO:0005524">
    <property type="term" value="F:ATP binding"/>
    <property type="evidence" value="ECO:0007669"/>
    <property type="project" value="UniProtKB-KW"/>
</dbReference>
<dbReference type="SMART" id="SM00448">
    <property type="entry name" value="REC"/>
    <property type="match status" value="1"/>
</dbReference>
<dbReference type="CDD" id="cd16922">
    <property type="entry name" value="HATPase_EvgS-ArcB-TorS-like"/>
    <property type="match status" value="1"/>
</dbReference>
<accession>A0A5F1YIF3</accession>
<evidence type="ECO:0000256" key="1">
    <source>
        <dbReference type="ARBA" id="ARBA00000085"/>
    </source>
</evidence>
<dbReference type="PANTHER" id="PTHR45339">
    <property type="entry name" value="HYBRID SIGNAL TRANSDUCTION HISTIDINE KINASE J"/>
    <property type="match status" value="1"/>
</dbReference>
<dbReference type="AlphaFoldDB" id="A0A5F1YIF3"/>
<evidence type="ECO:0000259" key="15">
    <source>
        <dbReference type="PROSITE" id="PS50109"/>
    </source>
</evidence>
<dbReference type="Pfam" id="PF02518">
    <property type="entry name" value="HATPase_c"/>
    <property type="match status" value="1"/>
</dbReference>
<dbReference type="Gene3D" id="3.40.50.2300">
    <property type="match status" value="1"/>
</dbReference>
<evidence type="ECO:0000256" key="14">
    <source>
        <dbReference type="SAM" id="Phobius"/>
    </source>
</evidence>
<feature type="domain" description="Response regulatory" evidence="16">
    <location>
        <begin position="693"/>
        <end position="810"/>
    </location>
</feature>
<name>A0A5F1YIF3_9LEPT</name>
<evidence type="ECO:0000256" key="11">
    <source>
        <dbReference type="ARBA" id="ARBA00023012"/>
    </source>
</evidence>
<dbReference type="PRINTS" id="PR00344">
    <property type="entry name" value="BCTRLSENSOR"/>
</dbReference>
<gene>
    <name evidence="17" type="ORF">EHQ17_02050</name>
</gene>
<evidence type="ECO:0000256" key="12">
    <source>
        <dbReference type="ARBA" id="ARBA00023136"/>
    </source>
</evidence>
<dbReference type="FunFam" id="3.30.565.10:FF:000010">
    <property type="entry name" value="Sensor histidine kinase RcsC"/>
    <property type="match status" value="1"/>
</dbReference>
<protein>
    <recommendedName>
        <fullName evidence="3">histidine kinase</fullName>
        <ecNumber evidence="3">2.7.13.3</ecNumber>
    </recommendedName>
</protein>
<dbReference type="Pfam" id="PF00512">
    <property type="entry name" value="HisKA"/>
    <property type="match status" value="1"/>
</dbReference>
<dbReference type="InterPro" id="IPR036890">
    <property type="entry name" value="HATPase_C_sf"/>
</dbReference>
<dbReference type="CDD" id="cd17546">
    <property type="entry name" value="REC_hyHK_CKI1_RcsC-like"/>
    <property type="match status" value="1"/>
</dbReference>
<keyword evidence="10 14" id="KW-1133">Transmembrane helix</keyword>
<dbReference type="EC" id="2.7.13.3" evidence="3"/>
<keyword evidence="18" id="KW-1185">Reference proteome</keyword>
<feature type="domain" description="Histidine kinase" evidence="15">
    <location>
        <begin position="448"/>
        <end position="670"/>
    </location>
</feature>
<dbReference type="EMBL" id="RQFA01000010">
    <property type="protein sequence ID" value="TGK38447.1"/>
    <property type="molecule type" value="Genomic_DNA"/>
</dbReference>
<dbReference type="SUPFAM" id="SSF55874">
    <property type="entry name" value="ATPase domain of HSP90 chaperone/DNA topoisomerase II/histidine kinase"/>
    <property type="match status" value="1"/>
</dbReference>
<dbReference type="PANTHER" id="PTHR45339:SF1">
    <property type="entry name" value="HYBRID SIGNAL TRANSDUCTION HISTIDINE KINASE J"/>
    <property type="match status" value="1"/>
</dbReference>
<organism evidence="17 18">
    <name type="scientific">Leptospira gomenensis</name>
    <dbReference type="NCBI Taxonomy" id="2484974"/>
    <lineage>
        <taxon>Bacteria</taxon>
        <taxon>Pseudomonadati</taxon>
        <taxon>Spirochaetota</taxon>
        <taxon>Spirochaetia</taxon>
        <taxon>Leptospirales</taxon>
        <taxon>Leptospiraceae</taxon>
        <taxon>Leptospira</taxon>
    </lineage>
</organism>
<feature type="transmembrane region" description="Helical" evidence="14">
    <location>
        <begin position="329"/>
        <end position="351"/>
    </location>
</feature>
<evidence type="ECO:0000256" key="6">
    <source>
        <dbReference type="ARBA" id="ARBA00022692"/>
    </source>
</evidence>
<evidence type="ECO:0000313" key="17">
    <source>
        <dbReference type="EMBL" id="TGK38447.1"/>
    </source>
</evidence>
<keyword evidence="12 14" id="KW-0472">Membrane</keyword>
<feature type="modified residue" description="4-aspartylphosphate" evidence="13">
    <location>
        <position position="742"/>
    </location>
</feature>
<feature type="transmembrane region" description="Helical" evidence="14">
    <location>
        <begin position="357"/>
        <end position="375"/>
    </location>
</feature>
<evidence type="ECO:0000256" key="5">
    <source>
        <dbReference type="ARBA" id="ARBA00022679"/>
    </source>
</evidence>